<evidence type="ECO:0008006" key="3">
    <source>
        <dbReference type="Google" id="ProtNLM"/>
    </source>
</evidence>
<evidence type="ECO:0000313" key="2">
    <source>
        <dbReference type="EMBL" id="VAW04478.1"/>
    </source>
</evidence>
<evidence type="ECO:0000256" key="1">
    <source>
        <dbReference type="SAM" id="Coils"/>
    </source>
</evidence>
<feature type="coiled-coil region" evidence="1">
    <location>
        <begin position="83"/>
        <end position="110"/>
    </location>
</feature>
<gene>
    <name evidence="2" type="ORF">MNBD_ALPHA05-189</name>
</gene>
<dbReference type="EMBL" id="UOEH01000436">
    <property type="protein sequence ID" value="VAW04478.1"/>
    <property type="molecule type" value="Genomic_DNA"/>
</dbReference>
<keyword evidence="1" id="KW-0175">Coiled coil</keyword>
<organism evidence="2">
    <name type="scientific">hydrothermal vent metagenome</name>
    <dbReference type="NCBI Taxonomy" id="652676"/>
    <lineage>
        <taxon>unclassified sequences</taxon>
        <taxon>metagenomes</taxon>
        <taxon>ecological metagenomes</taxon>
    </lineage>
</organism>
<dbReference type="AlphaFoldDB" id="A0A3B0SGM1"/>
<name>A0A3B0SGM1_9ZZZZ</name>
<reference evidence="2" key="1">
    <citation type="submission" date="2018-06" db="EMBL/GenBank/DDBJ databases">
        <authorList>
            <person name="Zhirakovskaya E."/>
        </authorList>
    </citation>
    <scope>NUCLEOTIDE SEQUENCE</scope>
</reference>
<proteinExistence type="predicted"/>
<accession>A0A3B0SGM1</accession>
<protein>
    <recommendedName>
        <fullName evidence="3">Flagellar FliJ protein</fullName>
    </recommendedName>
</protein>
<sequence>MTDMTRARAGLEKLLKFARLEAEALRTDLADVARAQSAAAASLTGLDDALHHEEAVMGDVNTTDFVAYKENMHARRHNLQTTLLTLEEAETRAKTRLEAASAEIRKLEHLICINERDAKTNGVSETAPIAERRNVAANLAARL</sequence>